<dbReference type="eggNOG" id="COG1122">
    <property type="taxonomic scope" value="Bacteria"/>
</dbReference>
<keyword evidence="3" id="KW-0547">Nucleotide-binding</keyword>
<evidence type="ECO:0000313" key="6">
    <source>
        <dbReference type="EMBL" id="ABK99155.1"/>
    </source>
</evidence>
<dbReference type="CDD" id="cd03225">
    <property type="entry name" value="ABC_cobalt_CbiO_domain1"/>
    <property type="match status" value="2"/>
</dbReference>
<dbReference type="Proteomes" id="UP000006732">
    <property type="component" value="Chromosome"/>
</dbReference>
<dbReference type="PANTHER" id="PTHR43553:SF24">
    <property type="entry name" value="ENERGY-COUPLING FACTOR TRANSPORTER ATP-BINDING PROTEIN ECFA1"/>
    <property type="match status" value="1"/>
</dbReference>
<dbReference type="SMART" id="SM00382">
    <property type="entry name" value="AAA"/>
    <property type="match status" value="2"/>
</dbReference>
<dbReference type="STRING" id="338966.Ppro_1540"/>
<dbReference type="HOGENOM" id="CLU_000604_86_7_7"/>
<dbReference type="Pfam" id="PF00005">
    <property type="entry name" value="ABC_tran"/>
    <property type="match status" value="2"/>
</dbReference>
<dbReference type="GO" id="GO:0016887">
    <property type="term" value="F:ATP hydrolysis activity"/>
    <property type="evidence" value="ECO:0007669"/>
    <property type="project" value="InterPro"/>
</dbReference>
<dbReference type="InterPro" id="IPR003593">
    <property type="entry name" value="AAA+_ATPase"/>
</dbReference>
<evidence type="ECO:0000256" key="3">
    <source>
        <dbReference type="ARBA" id="ARBA00022741"/>
    </source>
</evidence>
<evidence type="ECO:0000259" key="5">
    <source>
        <dbReference type="PROSITE" id="PS50893"/>
    </source>
</evidence>
<dbReference type="GO" id="GO:0043190">
    <property type="term" value="C:ATP-binding cassette (ABC) transporter complex"/>
    <property type="evidence" value="ECO:0007669"/>
    <property type="project" value="TreeGrafter"/>
</dbReference>
<proteinExistence type="inferred from homology"/>
<evidence type="ECO:0000313" key="7">
    <source>
        <dbReference type="Proteomes" id="UP000006732"/>
    </source>
</evidence>
<dbReference type="PROSITE" id="PS50893">
    <property type="entry name" value="ABC_TRANSPORTER_2"/>
    <property type="match status" value="2"/>
</dbReference>
<comment type="similarity">
    <text evidence="1">Belongs to the ABC transporter superfamily.</text>
</comment>
<name>A1AP85_PELPD</name>
<dbReference type="InterPro" id="IPR050095">
    <property type="entry name" value="ECF_ABC_transporter_ATP-bd"/>
</dbReference>
<feature type="domain" description="ABC transporter" evidence="5">
    <location>
        <begin position="2"/>
        <end position="235"/>
    </location>
</feature>
<reference evidence="6 7" key="1">
    <citation type="submission" date="2006-10" db="EMBL/GenBank/DDBJ databases">
        <title>Complete sequence of chromosome of Pelobacter propionicus DSM 2379.</title>
        <authorList>
            <consortium name="US DOE Joint Genome Institute"/>
            <person name="Copeland A."/>
            <person name="Lucas S."/>
            <person name="Lapidus A."/>
            <person name="Barry K."/>
            <person name="Detter J.C."/>
            <person name="Glavina del Rio T."/>
            <person name="Hammon N."/>
            <person name="Israni S."/>
            <person name="Dalin E."/>
            <person name="Tice H."/>
            <person name="Pitluck S."/>
            <person name="Saunders E."/>
            <person name="Brettin T."/>
            <person name="Bruce D."/>
            <person name="Han C."/>
            <person name="Tapia R."/>
            <person name="Schmutz J."/>
            <person name="Larimer F."/>
            <person name="Land M."/>
            <person name="Hauser L."/>
            <person name="Kyrpides N."/>
            <person name="Kim E."/>
            <person name="Lovley D."/>
            <person name="Richardson P."/>
        </authorList>
    </citation>
    <scope>NUCLEOTIDE SEQUENCE [LARGE SCALE GENOMIC DNA]</scope>
    <source>
        <strain evidence="7">DSM 2379 / NBRC 103807 / OttBd1</strain>
    </source>
</reference>
<dbReference type="RefSeq" id="WP_011735445.1">
    <property type="nucleotide sequence ID" value="NC_008609.1"/>
</dbReference>
<gene>
    <name evidence="6" type="ordered locus">Ppro_1540</name>
</gene>
<keyword evidence="4" id="KW-0067">ATP-binding</keyword>
<dbReference type="OrthoDB" id="9782163at2"/>
<accession>A1AP85</accession>
<dbReference type="InterPro" id="IPR015856">
    <property type="entry name" value="ABC_transpr_CbiO/EcfA_su"/>
</dbReference>
<dbReference type="GO" id="GO:0042626">
    <property type="term" value="F:ATPase-coupled transmembrane transporter activity"/>
    <property type="evidence" value="ECO:0007669"/>
    <property type="project" value="TreeGrafter"/>
</dbReference>
<dbReference type="EMBL" id="CP000482">
    <property type="protein sequence ID" value="ABK99155.1"/>
    <property type="molecule type" value="Genomic_DNA"/>
</dbReference>
<dbReference type="InterPro" id="IPR003439">
    <property type="entry name" value="ABC_transporter-like_ATP-bd"/>
</dbReference>
<sequence>MLQVNDLSYNYPDEHTPALAGVSFSVRAGECVCVTGHSGCGKSTLLLTIKALLHDGSLTGGIQIDMPGDLATSHRDGIGIVFQNAETQILCATVAEEVAFGPENLCVPAEQIGGRIERSLAAVQLTGFEQRNVERMSAGQKHRLAIASVLSMNPCLLLLDEPTSQLDGASKAELVQVLGELKRSGYTLLIAEHNLEPFAELIDRYLLMEKGKIIRESRQVPVDFTKPERYASSPLPQESDGERQAAIDIDRLCLSYPDQGMVLRDFSLRVAAGERIHLFGRNGSGKSSLLRCLAGVIRPDSGAIRLAGVSNRKGLTGTVGYLFQNPQRQLFENTVQEEVAFSLKRLRLPDDQARQLVEKALLACEADHLSHRLPLSLSFGEQHRVALASVLAPQPRLLLLDEPFSGLDLGQRYRLLKILADLRDSYATTVLIASHDPLPDPCWADRTISLETSSRARS</sequence>
<evidence type="ECO:0000256" key="2">
    <source>
        <dbReference type="ARBA" id="ARBA00022448"/>
    </source>
</evidence>
<dbReference type="AlphaFoldDB" id="A1AP85"/>
<protein>
    <submittedName>
        <fullName evidence="6">ABC transporter related protein</fullName>
    </submittedName>
</protein>
<keyword evidence="2" id="KW-0813">Transport</keyword>
<evidence type="ECO:0000256" key="1">
    <source>
        <dbReference type="ARBA" id="ARBA00005417"/>
    </source>
</evidence>
<dbReference type="GO" id="GO:0005524">
    <property type="term" value="F:ATP binding"/>
    <property type="evidence" value="ECO:0007669"/>
    <property type="project" value="UniProtKB-KW"/>
</dbReference>
<dbReference type="KEGG" id="ppd:Ppro_1540"/>
<keyword evidence="7" id="KW-1185">Reference proteome</keyword>
<evidence type="ECO:0000256" key="4">
    <source>
        <dbReference type="ARBA" id="ARBA00022840"/>
    </source>
</evidence>
<dbReference type="SUPFAM" id="SSF52540">
    <property type="entry name" value="P-loop containing nucleoside triphosphate hydrolases"/>
    <property type="match status" value="2"/>
</dbReference>
<organism evidence="6 7">
    <name type="scientific">Pelobacter propionicus (strain DSM 2379 / NBRC 103807 / OttBd1)</name>
    <dbReference type="NCBI Taxonomy" id="338966"/>
    <lineage>
        <taxon>Bacteria</taxon>
        <taxon>Pseudomonadati</taxon>
        <taxon>Thermodesulfobacteriota</taxon>
        <taxon>Desulfuromonadia</taxon>
        <taxon>Desulfuromonadales</taxon>
        <taxon>Desulfuromonadaceae</taxon>
        <taxon>Pelobacter</taxon>
    </lineage>
</organism>
<dbReference type="InterPro" id="IPR027417">
    <property type="entry name" value="P-loop_NTPase"/>
</dbReference>
<dbReference type="Gene3D" id="3.40.50.300">
    <property type="entry name" value="P-loop containing nucleotide triphosphate hydrolases"/>
    <property type="match status" value="2"/>
</dbReference>
<feature type="domain" description="ABC transporter" evidence="5">
    <location>
        <begin position="247"/>
        <end position="458"/>
    </location>
</feature>
<dbReference type="PANTHER" id="PTHR43553">
    <property type="entry name" value="HEAVY METAL TRANSPORTER"/>
    <property type="match status" value="1"/>
</dbReference>